<gene>
    <name evidence="1" type="ORF">PQ472_03655</name>
</gene>
<organism evidence="1 2">
    <name type="scientific">Lacticaseibacillus pabuli</name>
    <dbReference type="NCBI Taxonomy" id="3025672"/>
    <lineage>
        <taxon>Bacteria</taxon>
        <taxon>Bacillati</taxon>
        <taxon>Bacillota</taxon>
        <taxon>Bacilli</taxon>
        <taxon>Lactobacillales</taxon>
        <taxon>Lactobacillaceae</taxon>
        <taxon>Lacticaseibacillus</taxon>
    </lineage>
</organism>
<sequence>MTKVIMAIVQDKDASLLSSAFIDANVRATKLSTTGGFLRSGNSTFIIGIDDERVDEVLKIIKDNCQSREEFTSTPTIAIDAAAGDAGAGAPIEVTVGGATVFVLPVDAFYRY</sequence>
<dbReference type="PANTHER" id="PTHR38456:SF1">
    <property type="entry name" value="CYCLIC DI-AMP RECEPTOR A"/>
    <property type="match status" value="1"/>
</dbReference>
<proteinExistence type="predicted"/>
<dbReference type="EMBL" id="CP117884">
    <property type="protein sequence ID" value="WDF83344.1"/>
    <property type="molecule type" value="Genomic_DNA"/>
</dbReference>
<accession>A0ABY7WU97</accession>
<dbReference type="RefSeq" id="WP_274261434.1">
    <property type="nucleotide sequence ID" value="NZ_CP117884.1"/>
</dbReference>
<reference evidence="1 2" key="1">
    <citation type="submission" date="2023-02" db="EMBL/GenBank/DDBJ databases">
        <title>Genome sequence of Lacticaseibacillus sp. KACC 23028.</title>
        <authorList>
            <person name="Kim S."/>
            <person name="Heo J."/>
            <person name="Kwon S.-W."/>
        </authorList>
    </citation>
    <scope>NUCLEOTIDE SEQUENCE [LARGE SCALE GENOMIC DNA]</scope>
    <source>
        <strain evidence="1 2">KACC 23028</strain>
    </source>
</reference>
<dbReference type="InterPro" id="IPR011322">
    <property type="entry name" value="N-reg_PII-like_a/b"/>
</dbReference>
<name>A0ABY7WU97_9LACO</name>
<evidence type="ECO:0000313" key="1">
    <source>
        <dbReference type="EMBL" id="WDF83344.1"/>
    </source>
</evidence>
<keyword evidence="2" id="KW-1185">Reference proteome</keyword>
<dbReference type="SUPFAM" id="SSF54913">
    <property type="entry name" value="GlnB-like"/>
    <property type="match status" value="1"/>
</dbReference>
<dbReference type="Gene3D" id="3.30.70.120">
    <property type="match status" value="1"/>
</dbReference>
<dbReference type="Proteomes" id="UP001220377">
    <property type="component" value="Chromosome"/>
</dbReference>
<dbReference type="InterPro" id="IPR015867">
    <property type="entry name" value="N-reg_PII/ATP_PRibTrfase_C"/>
</dbReference>
<protein>
    <submittedName>
        <fullName evidence="1">Cyclic-di-AMP receptor</fullName>
    </submittedName>
</protein>
<dbReference type="Pfam" id="PF06153">
    <property type="entry name" value="CdAMP_rec"/>
    <property type="match status" value="1"/>
</dbReference>
<dbReference type="PANTHER" id="PTHR38456">
    <property type="entry name" value="CYCLIC DI-AMP RECEPTOR A"/>
    <property type="match status" value="1"/>
</dbReference>
<keyword evidence="1" id="KW-0675">Receptor</keyword>
<evidence type="ECO:0000313" key="2">
    <source>
        <dbReference type="Proteomes" id="UP001220377"/>
    </source>
</evidence>
<dbReference type="InterPro" id="IPR010375">
    <property type="entry name" value="CdAMP_rec"/>
</dbReference>